<evidence type="ECO:0000313" key="2">
    <source>
        <dbReference type="Proteomes" id="UP000614490"/>
    </source>
</evidence>
<dbReference type="EMBL" id="JADZSC010000002">
    <property type="protein sequence ID" value="MBH0230797.1"/>
    <property type="molecule type" value="Genomic_DNA"/>
</dbReference>
<keyword evidence="2" id="KW-1185">Reference proteome</keyword>
<name>A0A931HW68_9BACI</name>
<proteinExistence type="predicted"/>
<protein>
    <submittedName>
        <fullName evidence="1">Uncharacterized protein</fullName>
    </submittedName>
</protein>
<dbReference type="RefSeq" id="WP_197317408.1">
    <property type="nucleotide sequence ID" value="NZ_JADZSC010000002.1"/>
</dbReference>
<comment type="caution">
    <text evidence="1">The sequence shown here is derived from an EMBL/GenBank/DDBJ whole genome shotgun (WGS) entry which is preliminary data.</text>
</comment>
<dbReference type="Proteomes" id="UP000614490">
    <property type="component" value="Unassembled WGS sequence"/>
</dbReference>
<organism evidence="1 2">
    <name type="scientific">Halobacillus yeomjeoni</name>
    <dbReference type="NCBI Taxonomy" id="311194"/>
    <lineage>
        <taxon>Bacteria</taxon>
        <taxon>Bacillati</taxon>
        <taxon>Bacillota</taxon>
        <taxon>Bacilli</taxon>
        <taxon>Bacillales</taxon>
        <taxon>Bacillaceae</taxon>
        <taxon>Halobacillus</taxon>
    </lineage>
</organism>
<evidence type="ECO:0000313" key="1">
    <source>
        <dbReference type="EMBL" id="MBH0230797.1"/>
    </source>
</evidence>
<reference evidence="1 2" key="1">
    <citation type="journal article" date="2005" name="Int. J. Syst. Evol. Microbiol.">
        <title>Halobacillus yeomjeoni sp. nov., isolated from a marine solar saltern in Korea.</title>
        <authorList>
            <person name="Yoon J.H."/>
            <person name="Kang S.J."/>
            <person name="Lee C.H."/>
            <person name="Oh H.W."/>
            <person name="Oh T.K."/>
        </authorList>
    </citation>
    <scope>NUCLEOTIDE SEQUENCE [LARGE SCALE GENOMIC DNA]</scope>
    <source>
        <strain evidence="1 2">KCTC 3957</strain>
    </source>
</reference>
<sequence>MQQSIYDTMNIKNIVGLYTMILNQIHSGKLTSAMLYEVNLLEWAAYRKGFSLSYKKKKGSLLNSRVLISISTHPPSLSPQ</sequence>
<accession>A0A931HW68</accession>
<gene>
    <name evidence="1" type="ORF">H0267_11275</name>
</gene>
<dbReference type="AlphaFoldDB" id="A0A931HW68"/>